<feature type="transmembrane region" description="Helical" evidence="3">
    <location>
        <begin position="156"/>
        <end position="178"/>
    </location>
</feature>
<organism evidence="6 7">
    <name type="scientific">Edaphochlamys debaryana</name>
    <dbReference type="NCBI Taxonomy" id="47281"/>
    <lineage>
        <taxon>Eukaryota</taxon>
        <taxon>Viridiplantae</taxon>
        <taxon>Chlorophyta</taxon>
        <taxon>core chlorophytes</taxon>
        <taxon>Chlorophyceae</taxon>
        <taxon>CS clade</taxon>
        <taxon>Chlamydomonadales</taxon>
        <taxon>Chlamydomonadales incertae sedis</taxon>
        <taxon>Edaphochlamys</taxon>
    </lineage>
</organism>
<feature type="region of interest" description="Disordered" evidence="2">
    <location>
        <begin position="32"/>
        <end position="60"/>
    </location>
</feature>
<dbReference type="InterPro" id="IPR000620">
    <property type="entry name" value="EamA_dom"/>
</dbReference>
<comment type="similarity">
    <text evidence="1">Belongs to the drug/metabolite transporter (DMT) superfamily. Plant drug/metabolite exporter (P-DME) (TC 2.A.7.4) family.</text>
</comment>
<dbReference type="PANTHER" id="PTHR13146:SF3">
    <property type="entry name" value="EAMA DOMAIN-CONTAINING PROTEIN"/>
    <property type="match status" value="1"/>
</dbReference>
<feature type="transmembrane region" description="Helical" evidence="3">
    <location>
        <begin position="306"/>
        <end position="324"/>
    </location>
</feature>
<feature type="transmembrane region" description="Helical" evidence="3">
    <location>
        <begin position="190"/>
        <end position="214"/>
    </location>
</feature>
<dbReference type="EMBL" id="JAEHOE010000026">
    <property type="protein sequence ID" value="KAG2495148.1"/>
    <property type="molecule type" value="Genomic_DNA"/>
</dbReference>
<name>A0A836C124_9CHLO</name>
<feature type="transmembrane region" description="Helical" evidence="3">
    <location>
        <begin position="96"/>
        <end position="116"/>
    </location>
</feature>
<evidence type="ECO:0000313" key="7">
    <source>
        <dbReference type="Proteomes" id="UP000612055"/>
    </source>
</evidence>
<reference evidence="6" key="1">
    <citation type="journal article" date="2020" name="bioRxiv">
        <title>Comparative genomics of Chlamydomonas.</title>
        <authorList>
            <person name="Craig R.J."/>
            <person name="Hasan A.R."/>
            <person name="Ness R.W."/>
            <person name="Keightley P.D."/>
        </authorList>
    </citation>
    <scope>NUCLEOTIDE SEQUENCE</scope>
    <source>
        <strain evidence="6">CCAP 11/70</strain>
    </source>
</reference>
<gene>
    <name evidence="6" type="ORF">HYH03_006756</name>
</gene>
<evidence type="ECO:0000256" key="3">
    <source>
        <dbReference type="SAM" id="Phobius"/>
    </source>
</evidence>
<keyword evidence="7" id="KW-1185">Reference proteome</keyword>
<comment type="caution">
    <text evidence="6">The sequence shown here is derived from an EMBL/GenBank/DDBJ whole genome shotgun (WGS) entry which is preliminary data.</text>
</comment>
<dbReference type="Pfam" id="PF00892">
    <property type="entry name" value="EamA"/>
    <property type="match status" value="1"/>
</dbReference>
<dbReference type="SUPFAM" id="SSF103481">
    <property type="entry name" value="Multidrug resistance efflux transporter EmrE"/>
    <property type="match status" value="1"/>
</dbReference>
<dbReference type="GO" id="GO:0016020">
    <property type="term" value="C:membrane"/>
    <property type="evidence" value="ECO:0007669"/>
    <property type="project" value="InterPro"/>
</dbReference>
<evidence type="ECO:0000313" key="6">
    <source>
        <dbReference type="EMBL" id="KAG2495148.1"/>
    </source>
</evidence>
<evidence type="ECO:0000259" key="5">
    <source>
        <dbReference type="Pfam" id="PF00892"/>
    </source>
</evidence>
<feature type="chain" id="PRO_5032619868" description="EamA domain-containing protein" evidence="4">
    <location>
        <begin position="19"/>
        <end position="325"/>
    </location>
</feature>
<feature type="transmembrane region" description="Helical" evidence="3">
    <location>
        <begin position="269"/>
        <end position="294"/>
    </location>
</feature>
<dbReference type="PANTHER" id="PTHR13146">
    <property type="match status" value="1"/>
</dbReference>
<keyword evidence="3" id="KW-0812">Transmembrane</keyword>
<evidence type="ECO:0000256" key="1">
    <source>
        <dbReference type="ARBA" id="ARBA00007635"/>
    </source>
</evidence>
<dbReference type="OrthoDB" id="29773at2759"/>
<dbReference type="AlphaFoldDB" id="A0A836C124"/>
<evidence type="ECO:0000256" key="4">
    <source>
        <dbReference type="SAM" id="SignalP"/>
    </source>
</evidence>
<keyword evidence="4" id="KW-0732">Signal</keyword>
<feature type="transmembrane region" description="Helical" evidence="3">
    <location>
        <begin position="123"/>
        <end position="144"/>
    </location>
</feature>
<feature type="domain" description="EamA" evidence="5">
    <location>
        <begin position="60"/>
        <end position="138"/>
    </location>
</feature>
<feature type="signal peptide" evidence="4">
    <location>
        <begin position="1"/>
        <end position="18"/>
    </location>
</feature>
<feature type="transmembrane region" description="Helical" evidence="3">
    <location>
        <begin position="67"/>
        <end position="90"/>
    </location>
</feature>
<keyword evidence="3" id="KW-0472">Membrane</keyword>
<sequence>MTASVFFGQLLCLPLACYLEWRGRREAQQAAETEPCDKLQVSSDDSSSDDDQPTTRHPSKRPSWFRVLGLVTVPTLLSIASMACLSIGLLHVTASVWQMLRGLEVLFAAVLGVLFLGRRLNRFHLTGVALSVIGVAVVGLSYVLSGGASTGDTSTTQMVLGLGLIVASLALQAAALTAEEHLMRREAIGGALLMALQGVIGSVILVGVILPAVYYLPGQEGEGIHEDTLDTLVMISNSPALIAVVVVDVLALMPYYLATMAVTHDQGAVFLTVIESLRTISVWGVMLILFYARVAGGTLGEAWSSWSWMQVGGFMIMIAAALAYG</sequence>
<protein>
    <recommendedName>
        <fullName evidence="5">EamA domain-containing protein</fullName>
    </recommendedName>
</protein>
<proteinExistence type="inferred from homology"/>
<accession>A0A836C124</accession>
<dbReference type="InterPro" id="IPR037185">
    <property type="entry name" value="EmrE-like"/>
</dbReference>
<dbReference type="Gene3D" id="1.10.3730.20">
    <property type="match status" value="1"/>
</dbReference>
<feature type="transmembrane region" description="Helical" evidence="3">
    <location>
        <begin position="234"/>
        <end position="257"/>
    </location>
</feature>
<dbReference type="Proteomes" id="UP000612055">
    <property type="component" value="Unassembled WGS sequence"/>
</dbReference>
<keyword evidence="3" id="KW-1133">Transmembrane helix</keyword>
<evidence type="ECO:0000256" key="2">
    <source>
        <dbReference type="SAM" id="MobiDB-lite"/>
    </source>
</evidence>